<name>A0A0R1WBK6_9LACO</name>
<dbReference type="Pfam" id="PF11796">
    <property type="entry name" value="DUF3323"/>
    <property type="match status" value="1"/>
</dbReference>
<proteinExistence type="predicted"/>
<organism evidence="3 4">
    <name type="scientific">Companilactobacillus nantensis DSM 16982</name>
    <dbReference type="NCBI Taxonomy" id="1423774"/>
    <lineage>
        <taxon>Bacteria</taxon>
        <taxon>Bacillati</taxon>
        <taxon>Bacillota</taxon>
        <taxon>Bacilli</taxon>
        <taxon>Lactobacillales</taxon>
        <taxon>Lactobacillaceae</taxon>
        <taxon>Companilactobacillus</taxon>
    </lineage>
</organism>
<dbReference type="STRING" id="1423774.FD31_GL001346"/>
<evidence type="ECO:0000259" key="1">
    <source>
        <dbReference type="Pfam" id="PF09664"/>
    </source>
</evidence>
<reference evidence="3 4" key="1">
    <citation type="journal article" date="2015" name="Genome Announc.">
        <title>Expanding the biotechnology potential of lactobacilli through comparative genomics of 213 strains and associated genera.</title>
        <authorList>
            <person name="Sun Z."/>
            <person name="Harris H.M."/>
            <person name="McCann A."/>
            <person name="Guo C."/>
            <person name="Argimon S."/>
            <person name="Zhang W."/>
            <person name="Yang X."/>
            <person name="Jeffery I.B."/>
            <person name="Cooney J.C."/>
            <person name="Kagawa T.F."/>
            <person name="Liu W."/>
            <person name="Song Y."/>
            <person name="Salvetti E."/>
            <person name="Wrobel A."/>
            <person name="Rasinkangas P."/>
            <person name="Parkhill J."/>
            <person name="Rea M.C."/>
            <person name="O'Sullivan O."/>
            <person name="Ritari J."/>
            <person name="Douillard F.P."/>
            <person name="Paul Ross R."/>
            <person name="Yang R."/>
            <person name="Briner A.E."/>
            <person name="Felis G.E."/>
            <person name="de Vos W.M."/>
            <person name="Barrangou R."/>
            <person name="Klaenhammer T.R."/>
            <person name="Caufield P.W."/>
            <person name="Cui Y."/>
            <person name="Zhang H."/>
            <person name="O'Toole P.W."/>
        </authorList>
    </citation>
    <scope>NUCLEOTIDE SEQUENCE [LARGE SCALE GENOMIC DNA]</scope>
    <source>
        <strain evidence="3 4">DSM 16982</strain>
    </source>
</reference>
<evidence type="ECO:0000313" key="3">
    <source>
        <dbReference type="EMBL" id="KRM15223.1"/>
    </source>
</evidence>
<gene>
    <name evidence="3" type="ORF">FD31_GL001346</name>
</gene>
<feature type="domain" description="Conserved hypothetical protein CHP02679 N terminus" evidence="2">
    <location>
        <begin position="46"/>
        <end position="227"/>
    </location>
</feature>
<dbReference type="Proteomes" id="UP000051302">
    <property type="component" value="Unassembled WGS sequence"/>
</dbReference>
<keyword evidence="4" id="KW-1185">Reference proteome</keyword>
<feature type="domain" description="DUF2399" evidence="1">
    <location>
        <begin position="244"/>
        <end position="396"/>
    </location>
</feature>
<evidence type="ECO:0000259" key="2">
    <source>
        <dbReference type="Pfam" id="PF11796"/>
    </source>
</evidence>
<comment type="caution">
    <text evidence="3">The sequence shown here is derived from an EMBL/GenBank/DDBJ whole genome shotgun (WGS) entry which is preliminary data.</text>
</comment>
<dbReference type="Pfam" id="PF09664">
    <property type="entry name" value="DUF2399"/>
    <property type="match status" value="1"/>
</dbReference>
<dbReference type="PATRIC" id="fig|1423774.3.peg.1398"/>
<evidence type="ECO:0000313" key="4">
    <source>
        <dbReference type="Proteomes" id="UP000051302"/>
    </source>
</evidence>
<dbReference type="InterPro" id="IPR024466">
    <property type="entry name" value="CHP02679_N"/>
</dbReference>
<dbReference type="AlphaFoldDB" id="A0A0R1WBK6"/>
<dbReference type="InterPro" id="IPR024465">
    <property type="entry name" value="DUF2399"/>
</dbReference>
<sequence length="403" mass="46508">MDNKIHEAIFYFESDPELLHVIKEIAKKYYYYGEFKGSINKSDLKNVEALLLFLGISQSKWRKTERFQVTEFISAYNDSKFGEINIKTVIEFIIGKKLLTKRDIDAGIEIRWQQYLSKVSEIAPTVYKLLAVSIIKRNFNKELSIDSFQKVELALKNLPTKLTRLPVFAYQLFENPHSLDKGRLLGNLFYDCIVSMGVKNRDNIDVYLAVNIVKDDILNFVTVKNLKGDSPIFKAAADNHLIWNVPLMQLMKMKIIEPIIGNKVFLIENSSVYAVIADKFKMVPLIMTSGQFKYATWKLLDLLPNNIEIYYSSDLDPAGLVMSQKILEKYPKRVHLFGMSDQLFVCEYTTSLKKLSIKTDVLNGIKNERLLSLKLLMKEKQCVVFQEAIISELIKSIEKHLKC</sequence>
<evidence type="ECO:0008006" key="5">
    <source>
        <dbReference type="Google" id="ProtNLM"/>
    </source>
</evidence>
<accession>A0A0R1WBK6</accession>
<protein>
    <recommendedName>
        <fullName evidence="5">Wadjet protein JetD C-terminal domain-containing protein</fullName>
    </recommendedName>
</protein>
<dbReference type="RefSeq" id="WP_057892755.1">
    <property type="nucleotide sequence ID" value="NZ_AZFV01000025.1"/>
</dbReference>
<dbReference type="EMBL" id="AZFV01000025">
    <property type="protein sequence ID" value="KRM15223.1"/>
    <property type="molecule type" value="Genomic_DNA"/>
</dbReference>